<accession>A0A9W6L0D0</accession>
<dbReference type="AlphaFoldDB" id="A0A9W6L0D0"/>
<dbReference type="Pfam" id="PF20469">
    <property type="entry name" value="OLD-like_TOPRIM"/>
    <property type="match status" value="1"/>
</dbReference>
<protein>
    <submittedName>
        <fullName evidence="4">ATP-dependent endonuclease</fullName>
    </submittedName>
</protein>
<evidence type="ECO:0000256" key="1">
    <source>
        <dbReference type="SAM" id="MobiDB-lite"/>
    </source>
</evidence>
<name>A0A9W6L0D0_9PSEU</name>
<dbReference type="SUPFAM" id="SSF52540">
    <property type="entry name" value="P-loop containing nucleoside triphosphate hydrolases"/>
    <property type="match status" value="1"/>
</dbReference>
<dbReference type="InterPro" id="IPR027417">
    <property type="entry name" value="P-loop_NTPase"/>
</dbReference>
<evidence type="ECO:0000313" key="5">
    <source>
        <dbReference type="Proteomes" id="UP001143463"/>
    </source>
</evidence>
<evidence type="ECO:0000259" key="3">
    <source>
        <dbReference type="Pfam" id="PF20469"/>
    </source>
</evidence>
<feature type="domain" description="OLD protein-like TOPRIM" evidence="3">
    <location>
        <begin position="414"/>
        <end position="494"/>
    </location>
</feature>
<feature type="region of interest" description="Disordered" evidence="1">
    <location>
        <begin position="348"/>
        <end position="376"/>
    </location>
</feature>
<gene>
    <name evidence="4" type="ORF">GCM10017577_16100</name>
</gene>
<dbReference type="InterPro" id="IPR034139">
    <property type="entry name" value="TOPRIM_OLD"/>
</dbReference>
<keyword evidence="4" id="KW-0378">Hydrolase</keyword>
<feature type="compositionally biased region" description="Acidic residues" evidence="1">
    <location>
        <begin position="508"/>
        <end position="523"/>
    </location>
</feature>
<evidence type="ECO:0000313" key="4">
    <source>
        <dbReference type="EMBL" id="GLL10470.1"/>
    </source>
</evidence>
<feature type="domain" description="Endonuclease GajA/Old nuclease/RecF-like AAA" evidence="2">
    <location>
        <begin position="150"/>
        <end position="330"/>
    </location>
</feature>
<dbReference type="Proteomes" id="UP001143463">
    <property type="component" value="Unassembled WGS sequence"/>
</dbReference>
<dbReference type="GO" id="GO:0004519">
    <property type="term" value="F:endonuclease activity"/>
    <property type="evidence" value="ECO:0007669"/>
    <property type="project" value="UniProtKB-KW"/>
</dbReference>
<feature type="compositionally biased region" description="Basic and acidic residues" evidence="1">
    <location>
        <begin position="524"/>
        <end position="535"/>
    </location>
</feature>
<keyword evidence="5" id="KW-1185">Reference proteome</keyword>
<dbReference type="Gene3D" id="3.40.50.300">
    <property type="entry name" value="P-loop containing nucleotide triphosphate hydrolases"/>
    <property type="match status" value="1"/>
</dbReference>
<feature type="region of interest" description="Disordered" evidence="1">
    <location>
        <begin position="492"/>
        <end position="543"/>
    </location>
</feature>
<dbReference type="InterPro" id="IPR041685">
    <property type="entry name" value="AAA_GajA/Old/RecF-like"/>
</dbReference>
<comment type="caution">
    <text evidence="4">The sequence shown here is derived from an EMBL/GenBank/DDBJ whole genome shotgun (WGS) entry which is preliminary data.</text>
</comment>
<evidence type="ECO:0000259" key="2">
    <source>
        <dbReference type="Pfam" id="PF13175"/>
    </source>
</evidence>
<proteinExistence type="predicted"/>
<dbReference type="Pfam" id="PF13175">
    <property type="entry name" value="AAA_15"/>
    <property type="match status" value="2"/>
</dbReference>
<dbReference type="PANTHER" id="PTHR43581">
    <property type="entry name" value="ATP/GTP PHOSPHATASE"/>
    <property type="match status" value="1"/>
</dbReference>
<organism evidence="4 5">
    <name type="scientific">Pseudonocardia halophobica</name>
    <dbReference type="NCBI Taxonomy" id="29401"/>
    <lineage>
        <taxon>Bacteria</taxon>
        <taxon>Bacillati</taxon>
        <taxon>Actinomycetota</taxon>
        <taxon>Actinomycetes</taxon>
        <taxon>Pseudonocardiales</taxon>
        <taxon>Pseudonocardiaceae</taxon>
        <taxon>Pseudonocardia</taxon>
    </lineage>
</organism>
<dbReference type="CDD" id="cd01026">
    <property type="entry name" value="TOPRIM_OLD"/>
    <property type="match status" value="1"/>
</dbReference>
<dbReference type="RefSeq" id="WP_081923756.1">
    <property type="nucleotide sequence ID" value="NZ_BAAAUZ010000002.1"/>
</dbReference>
<dbReference type="PANTHER" id="PTHR43581:SF4">
    <property type="entry name" value="ATP_GTP PHOSPHATASE"/>
    <property type="match status" value="1"/>
</dbReference>
<reference evidence="4" key="2">
    <citation type="submission" date="2023-01" db="EMBL/GenBank/DDBJ databases">
        <authorList>
            <person name="Sun Q."/>
            <person name="Evtushenko L."/>
        </authorList>
    </citation>
    <scope>NUCLEOTIDE SEQUENCE</scope>
    <source>
        <strain evidence="4">VKM Ac-1069</strain>
    </source>
</reference>
<sequence length="666" mass="73684">MYLSQLDITNFRSCFDTRVRLRPALTLIVGENNAGKSNVIDAIRLSTKPLSGRRSRYFEQDDIHRLSPAGSIELENTYSSPTVLQKGQYIPALNLGDDTVSFLTRFTPDKSGKRRGRVEVFAGAAHGPDVEPEKRNEINHVYLEPLRDAKRELDSASGQRLSQIIRYLTSETEQEKFVGEANSSLRDLEKHGVIANTQEKLQEHLDDLTSAVRHHKVGLGFADYKLHRLARSLRLKMAEHEVDLADIAESGLGYSNLLYMATLILELRNAQDSELTLFLVEEPEAHLHPQLQAVMLDYLQEQAEQSIKDDTAQRAGRIQIIATTHSPNLASAVGVQNVVVLRSQIHSSDEGIGSEESPEAQPDPAHVESEATAPREPVIRAARTRALALSELTMTPGDLRKINQYLDVTRSELLFARRVILLEGIAEAVLLPALADRCIFHGDSQEARASRRAVRGCSVVNVGSVDFSPYITLLLQKIDGLRLVDQLVVVTDGDPKLPSPKPQQETGPVEEDSSGDGAEDDSDRDPGENDQHEGSGDESNDNTESVIYNRASDLRSLIETLEASDVAEVVEARYTLEADLMEPTASNSAVLRAAFIAQKPRSAKTWESLIESSSPAEAMYRKLGKNKKFLIKGQFAHDVAHQLRTTSHQFECPDYLAKAIRIAANP</sequence>
<reference evidence="4" key="1">
    <citation type="journal article" date="2014" name="Int. J. Syst. Evol. Microbiol.">
        <title>Complete genome sequence of Corynebacterium casei LMG S-19264T (=DSM 44701T), isolated from a smear-ripened cheese.</title>
        <authorList>
            <consortium name="US DOE Joint Genome Institute (JGI-PGF)"/>
            <person name="Walter F."/>
            <person name="Albersmeier A."/>
            <person name="Kalinowski J."/>
            <person name="Ruckert C."/>
        </authorList>
    </citation>
    <scope>NUCLEOTIDE SEQUENCE</scope>
    <source>
        <strain evidence="4">VKM Ac-1069</strain>
    </source>
</reference>
<dbReference type="InterPro" id="IPR051396">
    <property type="entry name" value="Bact_Antivir_Def_Nuclease"/>
</dbReference>
<feature type="domain" description="Endonuclease GajA/Old nuclease/RecF-like AAA" evidence="2">
    <location>
        <begin position="1"/>
        <end position="45"/>
    </location>
</feature>
<dbReference type="EMBL" id="BSFQ01000005">
    <property type="protein sequence ID" value="GLL10470.1"/>
    <property type="molecule type" value="Genomic_DNA"/>
</dbReference>
<keyword evidence="4" id="KW-0255">Endonuclease</keyword>
<keyword evidence="4" id="KW-0540">Nuclease</keyword>